<evidence type="ECO:0000313" key="2">
    <source>
        <dbReference type="Proteomes" id="UP001227230"/>
    </source>
</evidence>
<evidence type="ECO:0000313" key="1">
    <source>
        <dbReference type="EMBL" id="WJZ98499.1"/>
    </source>
</evidence>
<protein>
    <submittedName>
        <fullName evidence="1">Uncharacterized protein</fullName>
    </submittedName>
</protein>
<dbReference type="EMBL" id="CP126658">
    <property type="protein sequence ID" value="WJZ98499.1"/>
    <property type="molecule type" value="Genomic_DNA"/>
</dbReference>
<organism evidence="1 2">
    <name type="scientific">Vitis vinifera</name>
    <name type="common">Grape</name>
    <dbReference type="NCBI Taxonomy" id="29760"/>
    <lineage>
        <taxon>Eukaryota</taxon>
        <taxon>Viridiplantae</taxon>
        <taxon>Streptophyta</taxon>
        <taxon>Embryophyta</taxon>
        <taxon>Tracheophyta</taxon>
        <taxon>Spermatophyta</taxon>
        <taxon>Magnoliopsida</taxon>
        <taxon>eudicotyledons</taxon>
        <taxon>Gunneridae</taxon>
        <taxon>Pentapetalae</taxon>
        <taxon>rosids</taxon>
        <taxon>Vitales</taxon>
        <taxon>Vitaceae</taxon>
        <taxon>Viteae</taxon>
        <taxon>Vitis</taxon>
    </lineage>
</organism>
<accession>A0ABY9CVJ1</accession>
<name>A0ABY9CVJ1_VITVI</name>
<keyword evidence="2" id="KW-1185">Reference proteome</keyword>
<gene>
    <name evidence="1" type="ORF">VitviT2T_017015</name>
</gene>
<proteinExistence type="predicted"/>
<dbReference type="Proteomes" id="UP001227230">
    <property type="component" value="Chromosome 11"/>
</dbReference>
<sequence>MGSMARLEIPNDTCVRFGKRLHLVVASFAVDWIDQAGNCGNLILHHHVLEHSHFNARFAEERQRTFRSRVDCPLRRVRIFRHESSFIPVMAASIQFSLGKATLESIIFEPLSEAEPESETAVAEIMLVELSSRRNQFEGGFNMLDFMLKRSHLFGFEWDLPSERLVMVLAMTSSWRYGRRGVNSINTALFAYHQPPLLPFSL</sequence>
<reference evidence="1 2" key="1">
    <citation type="journal article" date="2023" name="Hortic Res">
        <title>The complete reference genome for grapevine (Vitis vinifera L.) genetics and breeding.</title>
        <authorList>
            <person name="Shi X."/>
            <person name="Cao S."/>
            <person name="Wang X."/>
            <person name="Huang S."/>
            <person name="Wang Y."/>
            <person name="Liu Z."/>
            <person name="Liu W."/>
            <person name="Leng X."/>
            <person name="Peng Y."/>
            <person name="Wang N."/>
            <person name="Wang Y."/>
            <person name="Ma Z."/>
            <person name="Xu X."/>
            <person name="Zhang F."/>
            <person name="Xue H."/>
            <person name="Zhong H."/>
            <person name="Wang Y."/>
            <person name="Zhang K."/>
            <person name="Velt A."/>
            <person name="Avia K."/>
            <person name="Holtgrawe D."/>
            <person name="Grimplet J."/>
            <person name="Matus J.T."/>
            <person name="Ware D."/>
            <person name="Wu X."/>
            <person name="Wang H."/>
            <person name="Liu C."/>
            <person name="Fang Y."/>
            <person name="Rustenholz C."/>
            <person name="Cheng Z."/>
            <person name="Xiao H."/>
            <person name="Zhou Y."/>
        </authorList>
    </citation>
    <scope>NUCLEOTIDE SEQUENCE [LARGE SCALE GENOMIC DNA]</scope>
    <source>
        <strain evidence="2">cv. Pinot noir / PN40024</strain>
        <tissue evidence="1">Leaf</tissue>
    </source>
</reference>